<name>A0AAV6TR38_9ARAC</name>
<protein>
    <submittedName>
        <fullName evidence="1">Uncharacterized protein</fullName>
    </submittedName>
</protein>
<evidence type="ECO:0000313" key="2">
    <source>
        <dbReference type="Proteomes" id="UP000827092"/>
    </source>
</evidence>
<organism evidence="1 2">
    <name type="scientific">Oedothorax gibbosus</name>
    <dbReference type="NCBI Taxonomy" id="931172"/>
    <lineage>
        <taxon>Eukaryota</taxon>
        <taxon>Metazoa</taxon>
        <taxon>Ecdysozoa</taxon>
        <taxon>Arthropoda</taxon>
        <taxon>Chelicerata</taxon>
        <taxon>Arachnida</taxon>
        <taxon>Araneae</taxon>
        <taxon>Araneomorphae</taxon>
        <taxon>Entelegynae</taxon>
        <taxon>Araneoidea</taxon>
        <taxon>Linyphiidae</taxon>
        <taxon>Erigoninae</taxon>
        <taxon>Oedothorax</taxon>
    </lineage>
</organism>
<gene>
    <name evidence="1" type="ORF">JTE90_022229</name>
</gene>
<dbReference type="AlphaFoldDB" id="A0AAV6TR38"/>
<dbReference type="Proteomes" id="UP000827092">
    <property type="component" value="Unassembled WGS sequence"/>
</dbReference>
<reference evidence="1 2" key="1">
    <citation type="journal article" date="2022" name="Nat. Ecol. Evol.">
        <title>A masculinizing supergene underlies an exaggerated male reproductive morph in a spider.</title>
        <authorList>
            <person name="Hendrickx F."/>
            <person name="De Corte Z."/>
            <person name="Sonet G."/>
            <person name="Van Belleghem S.M."/>
            <person name="Kostlbacher S."/>
            <person name="Vangestel C."/>
        </authorList>
    </citation>
    <scope>NUCLEOTIDE SEQUENCE [LARGE SCALE GENOMIC DNA]</scope>
    <source>
        <strain evidence="1">W744_W776</strain>
    </source>
</reference>
<proteinExistence type="predicted"/>
<keyword evidence="2" id="KW-1185">Reference proteome</keyword>
<accession>A0AAV6TR38</accession>
<sequence length="106" mass="12356">MSPLEYYPTVLYIPCGETRLVSIVRKMSSGGRETSKYEFGYKLLLLCLWAFVACCSAEKYQYATLTECDRHSLDALYHEKFKIITNNVFKDTIELSQEYRIQYPTA</sequence>
<comment type="caution">
    <text evidence="1">The sequence shown here is derived from an EMBL/GenBank/DDBJ whole genome shotgun (WGS) entry which is preliminary data.</text>
</comment>
<evidence type="ECO:0000313" key="1">
    <source>
        <dbReference type="EMBL" id="KAG8173972.1"/>
    </source>
</evidence>
<dbReference type="EMBL" id="JAFNEN010001387">
    <property type="protein sequence ID" value="KAG8173972.1"/>
    <property type="molecule type" value="Genomic_DNA"/>
</dbReference>